<gene>
    <name evidence="2" type="ORF">P154DRAFT_616053</name>
</gene>
<dbReference type="Proteomes" id="UP000799779">
    <property type="component" value="Unassembled WGS sequence"/>
</dbReference>
<dbReference type="AlphaFoldDB" id="A0A6A5WUW8"/>
<keyword evidence="3" id="KW-1185">Reference proteome</keyword>
<dbReference type="EMBL" id="ML977562">
    <property type="protein sequence ID" value="KAF2005603.1"/>
    <property type="molecule type" value="Genomic_DNA"/>
</dbReference>
<evidence type="ECO:0000256" key="1">
    <source>
        <dbReference type="SAM" id="MobiDB-lite"/>
    </source>
</evidence>
<sequence>MVPLSAARTARVETPMAMRVIRVRYGWGARCCVLEIASCLEALSSLRWSRSLAISPLLAAALSSVAHRSRASNTAISYSSTLAAPCGGAMAGGRWQPIDKMAVERLHSTGPTGAWSPLPIRPSYGPKNKQRQRTRSRRKPFALSLLRLCSGRTPQEDRVPERLAGPVTGPLQRDRRRLRMQLFSTPSDDFDLVASEGQSPQFRPLRP</sequence>
<accession>A0A6A5WUW8</accession>
<proteinExistence type="predicted"/>
<feature type="compositionally biased region" description="Basic residues" evidence="1">
    <location>
        <begin position="128"/>
        <end position="137"/>
    </location>
</feature>
<evidence type="ECO:0000313" key="3">
    <source>
        <dbReference type="Proteomes" id="UP000799779"/>
    </source>
</evidence>
<organism evidence="2 3">
    <name type="scientific">Amniculicola lignicola CBS 123094</name>
    <dbReference type="NCBI Taxonomy" id="1392246"/>
    <lineage>
        <taxon>Eukaryota</taxon>
        <taxon>Fungi</taxon>
        <taxon>Dikarya</taxon>
        <taxon>Ascomycota</taxon>
        <taxon>Pezizomycotina</taxon>
        <taxon>Dothideomycetes</taxon>
        <taxon>Pleosporomycetidae</taxon>
        <taxon>Pleosporales</taxon>
        <taxon>Amniculicolaceae</taxon>
        <taxon>Amniculicola</taxon>
    </lineage>
</organism>
<feature type="region of interest" description="Disordered" evidence="1">
    <location>
        <begin position="154"/>
        <end position="207"/>
    </location>
</feature>
<protein>
    <submittedName>
        <fullName evidence="2">Uncharacterized protein</fullName>
    </submittedName>
</protein>
<feature type="region of interest" description="Disordered" evidence="1">
    <location>
        <begin position="110"/>
        <end position="137"/>
    </location>
</feature>
<name>A0A6A5WUW8_9PLEO</name>
<reference evidence="2" key="1">
    <citation type="journal article" date="2020" name="Stud. Mycol.">
        <title>101 Dothideomycetes genomes: a test case for predicting lifestyles and emergence of pathogens.</title>
        <authorList>
            <person name="Haridas S."/>
            <person name="Albert R."/>
            <person name="Binder M."/>
            <person name="Bloem J."/>
            <person name="Labutti K."/>
            <person name="Salamov A."/>
            <person name="Andreopoulos B."/>
            <person name="Baker S."/>
            <person name="Barry K."/>
            <person name="Bills G."/>
            <person name="Bluhm B."/>
            <person name="Cannon C."/>
            <person name="Castanera R."/>
            <person name="Culley D."/>
            <person name="Daum C."/>
            <person name="Ezra D."/>
            <person name="Gonzalez J."/>
            <person name="Henrissat B."/>
            <person name="Kuo A."/>
            <person name="Liang C."/>
            <person name="Lipzen A."/>
            <person name="Lutzoni F."/>
            <person name="Magnuson J."/>
            <person name="Mondo S."/>
            <person name="Nolan M."/>
            <person name="Ohm R."/>
            <person name="Pangilinan J."/>
            <person name="Park H.-J."/>
            <person name="Ramirez L."/>
            <person name="Alfaro M."/>
            <person name="Sun H."/>
            <person name="Tritt A."/>
            <person name="Yoshinaga Y."/>
            <person name="Zwiers L.-H."/>
            <person name="Turgeon B."/>
            <person name="Goodwin S."/>
            <person name="Spatafora J."/>
            <person name="Crous P."/>
            <person name="Grigoriev I."/>
        </authorList>
    </citation>
    <scope>NUCLEOTIDE SEQUENCE</scope>
    <source>
        <strain evidence="2">CBS 123094</strain>
    </source>
</reference>
<evidence type="ECO:0000313" key="2">
    <source>
        <dbReference type="EMBL" id="KAF2005603.1"/>
    </source>
</evidence>